<protein>
    <submittedName>
        <fullName evidence="2">Uncharacterized protein</fullName>
    </submittedName>
</protein>
<dbReference type="PaxDb" id="2903-EOD23819"/>
<reference evidence="2" key="2">
    <citation type="submission" date="2024-10" db="UniProtKB">
        <authorList>
            <consortium name="EnsemblProtists"/>
        </authorList>
    </citation>
    <scope>IDENTIFICATION</scope>
</reference>
<sequence>MSGSSEMENTDMNNMNNTDAKIKTDALGVLPESLNGGTTANRQLMAHIGPIRAVIASKLGVKLDHMRISNKMWNVLKELEAEDRINAVKKMEKEKDIYRDISRGNFVVYMSKEAQNAGDSRTLEETLEDRAARIEIPKEVLAKIDACWQLEEQYKIACTQLHEDSDAVTLVADEDGEDKSVTAPAFTALSERAKMKKQQDQEEKAAMQDADKIKIEQLLKSEEAELSLLEDKLDEQRRRKTSIDDELGKEKDQRDTLEKEAVALARVVLKSEGQEARDKELRKLRVKNLEAINGKEEEATKLEDSIKQYKKEKADRDANIAKYRGKIVQKRPAASSEQGGKKQKM</sequence>
<name>A0A0D3JJY4_EMIH1</name>
<organism evidence="2 3">
    <name type="scientific">Emiliania huxleyi (strain CCMP1516)</name>
    <dbReference type="NCBI Taxonomy" id="280463"/>
    <lineage>
        <taxon>Eukaryota</taxon>
        <taxon>Haptista</taxon>
        <taxon>Haptophyta</taxon>
        <taxon>Prymnesiophyceae</taxon>
        <taxon>Isochrysidales</taxon>
        <taxon>Noelaerhabdaceae</taxon>
        <taxon>Emiliania</taxon>
    </lineage>
</organism>
<feature type="region of interest" description="Disordered" evidence="1">
    <location>
        <begin position="326"/>
        <end position="345"/>
    </location>
</feature>
<evidence type="ECO:0000313" key="2">
    <source>
        <dbReference type="EnsemblProtists" id="EOD23819"/>
    </source>
</evidence>
<keyword evidence="3" id="KW-1185">Reference proteome</keyword>
<dbReference type="EnsemblProtists" id="EOD23819">
    <property type="protein sequence ID" value="EOD23819"/>
    <property type="gene ID" value="EMIHUDRAFT_116162"/>
</dbReference>
<dbReference type="HOGENOM" id="CLU_875612_0_0_1"/>
<feature type="region of interest" description="Disordered" evidence="1">
    <location>
        <begin position="235"/>
        <end position="254"/>
    </location>
</feature>
<dbReference type="KEGG" id="ehx:EMIHUDRAFT_116162"/>
<proteinExistence type="predicted"/>
<evidence type="ECO:0000256" key="1">
    <source>
        <dbReference type="SAM" id="MobiDB-lite"/>
    </source>
</evidence>
<accession>A0A0D3JJY4</accession>
<reference evidence="3" key="1">
    <citation type="journal article" date="2013" name="Nature">
        <title>Pan genome of the phytoplankton Emiliania underpins its global distribution.</title>
        <authorList>
            <person name="Read B.A."/>
            <person name="Kegel J."/>
            <person name="Klute M.J."/>
            <person name="Kuo A."/>
            <person name="Lefebvre S.C."/>
            <person name="Maumus F."/>
            <person name="Mayer C."/>
            <person name="Miller J."/>
            <person name="Monier A."/>
            <person name="Salamov A."/>
            <person name="Young J."/>
            <person name="Aguilar M."/>
            <person name="Claverie J.M."/>
            <person name="Frickenhaus S."/>
            <person name="Gonzalez K."/>
            <person name="Herman E.K."/>
            <person name="Lin Y.C."/>
            <person name="Napier J."/>
            <person name="Ogata H."/>
            <person name="Sarno A.F."/>
            <person name="Shmutz J."/>
            <person name="Schroeder D."/>
            <person name="de Vargas C."/>
            <person name="Verret F."/>
            <person name="von Dassow P."/>
            <person name="Valentin K."/>
            <person name="Van de Peer Y."/>
            <person name="Wheeler G."/>
            <person name="Dacks J.B."/>
            <person name="Delwiche C.F."/>
            <person name="Dyhrman S.T."/>
            <person name="Glockner G."/>
            <person name="John U."/>
            <person name="Richards T."/>
            <person name="Worden A.Z."/>
            <person name="Zhang X."/>
            <person name="Grigoriev I.V."/>
            <person name="Allen A.E."/>
            <person name="Bidle K."/>
            <person name="Borodovsky M."/>
            <person name="Bowler C."/>
            <person name="Brownlee C."/>
            <person name="Cock J.M."/>
            <person name="Elias M."/>
            <person name="Gladyshev V.N."/>
            <person name="Groth M."/>
            <person name="Guda C."/>
            <person name="Hadaegh A."/>
            <person name="Iglesias-Rodriguez M.D."/>
            <person name="Jenkins J."/>
            <person name="Jones B.M."/>
            <person name="Lawson T."/>
            <person name="Leese F."/>
            <person name="Lindquist E."/>
            <person name="Lobanov A."/>
            <person name="Lomsadze A."/>
            <person name="Malik S.B."/>
            <person name="Marsh M.E."/>
            <person name="Mackinder L."/>
            <person name="Mock T."/>
            <person name="Mueller-Roeber B."/>
            <person name="Pagarete A."/>
            <person name="Parker M."/>
            <person name="Probert I."/>
            <person name="Quesneville H."/>
            <person name="Raines C."/>
            <person name="Rensing S.A."/>
            <person name="Riano-Pachon D.M."/>
            <person name="Richier S."/>
            <person name="Rokitta S."/>
            <person name="Shiraiwa Y."/>
            <person name="Soanes D.M."/>
            <person name="van der Giezen M."/>
            <person name="Wahlund T.M."/>
            <person name="Williams B."/>
            <person name="Wilson W."/>
            <person name="Wolfe G."/>
            <person name="Wurch L.L."/>
        </authorList>
    </citation>
    <scope>NUCLEOTIDE SEQUENCE</scope>
</reference>
<dbReference type="RefSeq" id="XP_005776248.1">
    <property type="nucleotide sequence ID" value="XM_005776191.1"/>
</dbReference>
<evidence type="ECO:0000313" key="3">
    <source>
        <dbReference type="Proteomes" id="UP000013827"/>
    </source>
</evidence>
<dbReference type="Proteomes" id="UP000013827">
    <property type="component" value="Unassembled WGS sequence"/>
</dbReference>
<dbReference type="GeneID" id="17269363"/>
<dbReference type="AlphaFoldDB" id="A0A0D3JJY4"/>